<keyword evidence="5" id="KW-0548">Nucleotidyltransferase</keyword>
<keyword evidence="1" id="KW-0808">Transferase</keyword>
<dbReference type="GO" id="GO:0008146">
    <property type="term" value="F:sulfotransferase activity"/>
    <property type="evidence" value="ECO:0007669"/>
    <property type="project" value="TreeGrafter"/>
</dbReference>
<gene>
    <name evidence="5" type="ORF">H9867_05705</name>
</gene>
<dbReference type="AlphaFoldDB" id="A0A9D1RYI8"/>
<dbReference type="InterPro" id="IPR035985">
    <property type="entry name" value="Ubiquitin-activating_enz"/>
</dbReference>
<dbReference type="CDD" id="cd00158">
    <property type="entry name" value="RHOD"/>
    <property type="match status" value="1"/>
</dbReference>
<organism evidence="5 6">
    <name type="scientific">Candidatus Corynebacterium gallistercoris</name>
    <dbReference type="NCBI Taxonomy" id="2838530"/>
    <lineage>
        <taxon>Bacteria</taxon>
        <taxon>Bacillati</taxon>
        <taxon>Actinomycetota</taxon>
        <taxon>Actinomycetes</taxon>
        <taxon>Mycobacteriales</taxon>
        <taxon>Corynebacteriaceae</taxon>
        <taxon>Corynebacterium</taxon>
    </lineage>
</organism>
<dbReference type="EMBL" id="DXFZ01000070">
    <property type="protein sequence ID" value="HIW95965.1"/>
    <property type="molecule type" value="Genomic_DNA"/>
</dbReference>
<dbReference type="Pfam" id="PF00581">
    <property type="entry name" value="Rhodanese"/>
    <property type="match status" value="1"/>
</dbReference>
<dbReference type="PROSITE" id="PS00380">
    <property type="entry name" value="RHODANESE_1"/>
    <property type="match status" value="1"/>
</dbReference>
<dbReference type="Pfam" id="PF00899">
    <property type="entry name" value="ThiF"/>
    <property type="match status" value="1"/>
</dbReference>
<dbReference type="PANTHER" id="PTHR10953:SF102">
    <property type="entry name" value="ADENYLYLTRANSFERASE AND SULFURTRANSFERASE MOCS3"/>
    <property type="match status" value="1"/>
</dbReference>
<dbReference type="InterPro" id="IPR000594">
    <property type="entry name" value="ThiF_NAD_FAD-bd"/>
</dbReference>
<dbReference type="InterPro" id="IPR001307">
    <property type="entry name" value="Thiosulphate_STrfase_CS"/>
</dbReference>
<comment type="caution">
    <text evidence="5">The sequence shown here is derived from an EMBL/GenBank/DDBJ whole genome shotgun (WGS) entry which is preliminary data.</text>
</comment>
<evidence type="ECO:0000313" key="6">
    <source>
        <dbReference type="Proteomes" id="UP000824189"/>
    </source>
</evidence>
<dbReference type="InterPro" id="IPR001763">
    <property type="entry name" value="Rhodanese-like_dom"/>
</dbReference>
<reference evidence="5" key="2">
    <citation type="submission" date="2021-04" db="EMBL/GenBank/DDBJ databases">
        <authorList>
            <person name="Gilroy R."/>
        </authorList>
    </citation>
    <scope>NUCLEOTIDE SEQUENCE</scope>
    <source>
        <strain evidence="5">4376</strain>
    </source>
</reference>
<dbReference type="SMART" id="SM00450">
    <property type="entry name" value="RHOD"/>
    <property type="match status" value="1"/>
</dbReference>
<evidence type="ECO:0000256" key="2">
    <source>
        <dbReference type="ARBA" id="ARBA00022741"/>
    </source>
</evidence>
<keyword evidence="2" id="KW-0547">Nucleotide-binding</keyword>
<protein>
    <submittedName>
        <fullName evidence="5">ThiF family adenylyltransferase</fullName>
    </submittedName>
</protein>
<dbReference type="PROSITE" id="PS50206">
    <property type="entry name" value="RHODANESE_3"/>
    <property type="match status" value="1"/>
</dbReference>
<reference evidence="5" key="1">
    <citation type="journal article" date="2021" name="PeerJ">
        <title>Extensive microbial diversity within the chicken gut microbiome revealed by metagenomics and culture.</title>
        <authorList>
            <person name="Gilroy R."/>
            <person name="Ravi A."/>
            <person name="Getino M."/>
            <person name="Pursley I."/>
            <person name="Horton D.L."/>
            <person name="Alikhan N.F."/>
            <person name="Baker D."/>
            <person name="Gharbi K."/>
            <person name="Hall N."/>
            <person name="Watson M."/>
            <person name="Adriaenssens E.M."/>
            <person name="Foster-Nyarko E."/>
            <person name="Jarju S."/>
            <person name="Secka A."/>
            <person name="Antonio M."/>
            <person name="Oren A."/>
            <person name="Chaudhuri R.R."/>
            <person name="La Ragione R."/>
            <person name="Hildebrand F."/>
            <person name="Pallen M.J."/>
        </authorList>
    </citation>
    <scope>NUCLEOTIDE SEQUENCE</scope>
    <source>
        <strain evidence="5">4376</strain>
    </source>
</reference>
<dbReference type="GO" id="GO:0016779">
    <property type="term" value="F:nucleotidyltransferase activity"/>
    <property type="evidence" value="ECO:0007669"/>
    <property type="project" value="UniProtKB-KW"/>
</dbReference>
<name>A0A9D1RYI8_9CORY</name>
<evidence type="ECO:0000313" key="5">
    <source>
        <dbReference type="EMBL" id="HIW95965.1"/>
    </source>
</evidence>
<feature type="domain" description="Rhodanese" evidence="4">
    <location>
        <begin position="273"/>
        <end position="370"/>
    </location>
</feature>
<evidence type="ECO:0000256" key="1">
    <source>
        <dbReference type="ARBA" id="ARBA00022679"/>
    </source>
</evidence>
<dbReference type="PANTHER" id="PTHR10953">
    <property type="entry name" value="UBIQUITIN-ACTIVATING ENZYME E1"/>
    <property type="match status" value="1"/>
</dbReference>
<evidence type="ECO:0000256" key="3">
    <source>
        <dbReference type="ARBA" id="ARBA00022840"/>
    </source>
</evidence>
<accession>A0A9D1RYI8</accession>
<dbReference type="Proteomes" id="UP000824189">
    <property type="component" value="Unassembled WGS sequence"/>
</dbReference>
<dbReference type="InterPro" id="IPR036873">
    <property type="entry name" value="Rhodanese-like_dom_sf"/>
</dbReference>
<evidence type="ECO:0000259" key="4">
    <source>
        <dbReference type="PROSITE" id="PS50206"/>
    </source>
</evidence>
<dbReference type="InterPro" id="IPR045886">
    <property type="entry name" value="ThiF/MoeB/HesA"/>
</dbReference>
<keyword evidence="3" id="KW-0067">ATP-binding</keyword>
<sequence length="370" mass="39024">MGKNNNDNSAASHDAQWIARYRRQLTLEGFGMAAQQRLQDAHVAVIGAGGLGSPALLYLAAAGVGRITVIDDDAVELSNLHRQVIHTESAIGEPKVNSAAEQMRQRNSHITITAVQARITDDTAADLIATADVVLDGTDNFPARYATSAACSHARVPHIWGSILGFDAQLSVFWQGHGPVYTDVFPEAPPAGTVPSCAEAGVLGPLVGVVGTAMALEAVKILGGVGEPLVGVIAYLSGMSGRWEYIELATPEGSVPVNTHEEVHAGEELVASNEEGELLIDVREQGEYDAFHIPGARLVSLSELRREVPEGLVEELRSEQGCGRDVVVYCAAGVRSREAIEILATAGVKGLRNLDGGINAWLDGGQFPTG</sequence>
<dbReference type="CDD" id="cd00757">
    <property type="entry name" value="ThiF_MoeB_HesA_family"/>
    <property type="match status" value="1"/>
</dbReference>
<dbReference type="GO" id="GO:0008641">
    <property type="term" value="F:ubiquitin-like modifier activating enzyme activity"/>
    <property type="evidence" value="ECO:0007669"/>
    <property type="project" value="InterPro"/>
</dbReference>
<dbReference type="Gene3D" id="3.40.250.10">
    <property type="entry name" value="Rhodanese-like domain"/>
    <property type="match status" value="1"/>
</dbReference>
<dbReference type="GO" id="GO:0004792">
    <property type="term" value="F:thiosulfate-cyanide sulfurtransferase activity"/>
    <property type="evidence" value="ECO:0007669"/>
    <property type="project" value="InterPro"/>
</dbReference>
<dbReference type="Gene3D" id="3.40.50.720">
    <property type="entry name" value="NAD(P)-binding Rossmann-like Domain"/>
    <property type="match status" value="1"/>
</dbReference>
<dbReference type="SUPFAM" id="SSF69572">
    <property type="entry name" value="Activating enzymes of the ubiquitin-like proteins"/>
    <property type="match status" value="1"/>
</dbReference>
<dbReference type="GO" id="GO:0005524">
    <property type="term" value="F:ATP binding"/>
    <property type="evidence" value="ECO:0007669"/>
    <property type="project" value="UniProtKB-KW"/>
</dbReference>
<dbReference type="FunFam" id="3.40.50.720:FF:000033">
    <property type="entry name" value="Adenylyltransferase and sulfurtransferase MOCS3"/>
    <property type="match status" value="1"/>
</dbReference>
<dbReference type="GO" id="GO:0005829">
    <property type="term" value="C:cytosol"/>
    <property type="evidence" value="ECO:0007669"/>
    <property type="project" value="TreeGrafter"/>
</dbReference>
<proteinExistence type="predicted"/>